<feature type="signal peptide" evidence="2">
    <location>
        <begin position="1"/>
        <end position="19"/>
    </location>
</feature>
<dbReference type="Proteomes" id="UP000663846">
    <property type="component" value="Unassembled WGS sequence"/>
</dbReference>
<feature type="region of interest" description="Disordered" evidence="1">
    <location>
        <begin position="360"/>
        <end position="391"/>
    </location>
</feature>
<organism evidence="4 5">
    <name type="scientific">Rhizoctonia solani</name>
    <dbReference type="NCBI Taxonomy" id="456999"/>
    <lineage>
        <taxon>Eukaryota</taxon>
        <taxon>Fungi</taxon>
        <taxon>Dikarya</taxon>
        <taxon>Basidiomycota</taxon>
        <taxon>Agaricomycotina</taxon>
        <taxon>Agaricomycetes</taxon>
        <taxon>Cantharellales</taxon>
        <taxon>Ceratobasidiaceae</taxon>
        <taxon>Rhizoctonia</taxon>
    </lineage>
</organism>
<proteinExistence type="predicted"/>
<dbReference type="EMBL" id="CAJMWS010000327">
    <property type="protein sequence ID" value="CAE6431981.1"/>
    <property type="molecule type" value="Genomic_DNA"/>
</dbReference>
<dbReference type="Gene3D" id="2.60.120.200">
    <property type="match status" value="2"/>
</dbReference>
<evidence type="ECO:0000313" key="4">
    <source>
        <dbReference type="EMBL" id="CAE6431981.1"/>
    </source>
</evidence>
<name>A0A8H2XPA7_9AGAM</name>
<feature type="domain" description="Polysaccharide lyase 14" evidence="3">
    <location>
        <begin position="160"/>
        <end position="337"/>
    </location>
</feature>
<comment type="caution">
    <text evidence="4">The sequence shown here is derived from an EMBL/GenBank/DDBJ whole genome shotgun (WGS) entry which is preliminary data.</text>
</comment>
<dbReference type="PANTHER" id="PTHR40124:SF1">
    <property type="entry name" value="DISAGGREGATASE RELATED REPEAT PROTEIN"/>
    <property type="match status" value="1"/>
</dbReference>
<accession>A0A8H2XPA7</accession>
<evidence type="ECO:0000313" key="5">
    <source>
        <dbReference type="Proteomes" id="UP000663846"/>
    </source>
</evidence>
<feature type="domain" description="Polysaccharide lyase 14" evidence="3">
    <location>
        <begin position="496"/>
        <end position="526"/>
    </location>
</feature>
<dbReference type="InterPro" id="IPR048958">
    <property type="entry name" value="Polysacc_lyase_14"/>
</dbReference>
<reference evidence="4" key="1">
    <citation type="submission" date="2021-01" db="EMBL/GenBank/DDBJ databases">
        <authorList>
            <person name="Kaushik A."/>
        </authorList>
    </citation>
    <scope>NUCLEOTIDE SEQUENCE</scope>
    <source>
        <strain evidence="4">AG1-1C</strain>
    </source>
</reference>
<dbReference type="AlphaFoldDB" id="A0A8H2XPA7"/>
<sequence>MNWRAIIPIILTSVPVILCIPLTSQHGIAINIQHLGAPISPMPTPFSVFLADHPVLPTLSTVSITIMATPVTRTILDTTTITRAVIVTASPTPPRLVQTSASTPSENVWQAPSDFRNLNCFNILKYGFGKSNLKVVQGIPSSASLTANTPTPTGYLEWNNEMSALEVFFPEGSINPGNSPQGGADFYANPLPTLTEAQNVTFAYSLFLPVDFEPVRGGKLPGLYGGKTGCSGGDAALDCFSTRLMWRANSEGELYLYAPKDKQTYEVCNTPPRSICEADYGLSIGRGSFRFTPGQWTHVSQTVVLNTPGKQDGHLTLDVNGERIMDLSGLYYRQIGKEDWDTNGDEYNSEQMDNEIVDNDLDDDSVTLDGGNASNQDSGSPEDSGDGGLLGHVLVAPPRTAGRPGASYAWGTSGRTPVFFAPNPHLHLSLRSRSAQPLPPNSPHVFVVTKVARPTTVTVISQVTKVHVTTVTQTSTAGVIIRPEVANLAAARKVPGFSGIFFSTFFGGHTPKFATPKDQRIWFKDFSLVVND</sequence>
<gene>
    <name evidence="4" type="ORF">RDB_LOCUS107875</name>
</gene>
<dbReference type="Pfam" id="PF21294">
    <property type="entry name" value="Polysacc_lyase_14"/>
    <property type="match status" value="2"/>
</dbReference>
<evidence type="ECO:0000259" key="3">
    <source>
        <dbReference type="Pfam" id="PF21294"/>
    </source>
</evidence>
<dbReference type="PANTHER" id="PTHR40124">
    <property type="match status" value="1"/>
</dbReference>
<evidence type="ECO:0000256" key="2">
    <source>
        <dbReference type="SAM" id="SignalP"/>
    </source>
</evidence>
<protein>
    <recommendedName>
        <fullName evidence="3">Polysaccharide lyase 14 domain-containing protein</fullName>
    </recommendedName>
</protein>
<evidence type="ECO:0000256" key="1">
    <source>
        <dbReference type="SAM" id="MobiDB-lite"/>
    </source>
</evidence>
<feature type="chain" id="PRO_5034711637" description="Polysaccharide lyase 14 domain-containing protein" evidence="2">
    <location>
        <begin position="20"/>
        <end position="532"/>
    </location>
</feature>
<keyword evidence="2" id="KW-0732">Signal</keyword>